<dbReference type="EMBL" id="CP107020">
    <property type="protein sequence ID" value="UYG18252.1"/>
    <property type="molecule type" value="Genomic_DNA"/>
</dbReference>
<feature type="compositionally biased region" description="Low complexity" evidence="7">
    <location>
        <begin position="302"/>
        <end position="315"/>
    </location>
</feature>
<evidence type="ECO:0000256" key="7">
    <source>
        <dbReference type="SAM" id="MobiDB-lite"/>
    </source>
</evidence>
<feature type="region of interest" description="Disordered" evidence="7">
    <location>
        <begin position="294"/>
        <end position="332"/>
    </location>
</feature>
<dbReference type="Pfam" id="PF00005">
    <property type="entry name" value="ABC_tran"/>
    <property type="match status" value="1"/>
</dbReference>
<organism evidence="9 10">
    <name type="scientific">Brachybacterium huguangmaarense</name>
    <dbReference type="NCBI Taxonomy" id="1652028"/>
    <lineage>
        <taxon>Bacteria</taxon>
        <taxon>Bacillati</taxon>
        <taxon>Actinomycetota</taxon>
        <taxon>Actinomycetes</taxon>
        <taxon>Micrococcales</taxon>
        <taxon>Dermabacteraceae</taxon>
        <taxon>Brachybacterium</taxon>
    </lineage>
</organism>
<keyword evidence="6" id="KW-0046">Antibiotic resistance</keyword>
<comment type="subcellular location">
    <subcellularLocation>
        <location evidence="1">Cell membrane</location>
        <topology evidence="1">Peripheral membrane protein</topology>
    </subcellularLocation>
</comment>
<dbReference type="InterPro" id="IPR050763">
    <property type="entry name" value="ABC_transporter_ATP-binding"/>
</dbReference>
<evidence type="ECO:0000256" key="6">
    <source>
        <dbReference type="ARBA" id="ARBA00023251"/>
    </source>
</evidence>
<dbReference type="InterPro" id="IPR003439">
    <property type="entry name" value="ABC_transporter-like_ATP-bd"/>
</dbReference>
<evidence type="ECO:0000259" key="8">
    <source>
        <dbReference type="PROSITE" id="PS50893"/>
    </source>
</evidence>
<dbReference type="PROSITE" id="PS00211">
    <property type="entry name" value="ABC_TRANSPORTER_1"/>
    <property type="match status" value="1"/>
</dbReference>
<dbReference type="PANTHER" id="PTHR42711">
    <property type="entry name" value="ABC TRANSPORTER ATP-BINDING PROTEIN"/>
    <property type="match status" value="1"/>
</dbReference>
<dbReference type="InterPro" id="IPR025302">
    <property type="entry name" value="DrrA1/2-like_C"/>
</dbReference>
<dbReference type="Proteomes" id="UP001164305">
    <property type="component" value="Chromosome"/>
</dbReference>
<dbReference type="Pfam" id="PF13732">
    <property type="entry name" value="DrrA1-3_C"/>
    <property type="match status" value="1"/>
</dbReference>
<dbReference type="PANTHER" id="PTHR42711:SF5">
    <property type="entry name" value="ABC TRANSPORTER ATP-BINDING PROTEIN NATA"/>
    <property type="match status" value="1"/>
</dbReference>
<reference evidence="9" key="1">
    <citation type="submission" date="2022-10" db="EMBL/GenBank/DDBJ databases">
        <title>Whole-Genome Sequencing of Brachybacterium huguangmaarense BRM-3, Isolated from Betula schmidtii.</title>
        <authorList>
            <person name="Haam D."/>
        </authorList>
    </citation>
    <scope>NUCLEOTIDE SEQUENCE</scope>
    <source>
        <strain evidence="9">BRM-3</strain>
    </source>
</reference>
<name>A0ABY6G560_9MICO</name>
<dbReference type="PROSITE" id="PS50893">
    <property type="entry name" value="ABC_TRANSPORTER_2"/>
    <property type="match status" value="1"/>
</dbReference>
<dbReference type="RefSeq" id="WP_263595442.1">
    <property type="nucleotide sequence ID" value="NZ_CP107020.1"/>
</dbReference>
<dbReference type="InterPro" id="IPR017871">
    <property type="entry name" value="ABC_transporter-like_CS"/>
</dbReference>
<sequence length="332" mass="36173">MADAIEIHDLTKTFGRTRALDGLDLTVATGEVRGFLGPNGAGKSTTIRILLGFLRPDAGTARVLGGDAWRDAPRLHRRLACVPGDVSLWPNLSGGEAIDLLARARGSLDVRRRDELVERFELDVRTKGRSYSKGNRQKVALVSALASDVELLLLDEPTSGLDPLMERTFREVIAEEKARGRTVLLSSHILSEVEALCDTVSIIKDGRIVESGPLERLRHLQRLHVTAVLGRRPEGFDALPGVHGVEIDGDRLTLQVEAEAMAPVLELLARSDVRSLTSVPPTLEEIFVRYYDGRGTAPGDGPARQTPQAPQARQAEPARRHGRHAARGGEAR</sequence>
<keyword evidence="4" id="KW-0547">Nucleotide-binding</keyword>
<evidence type="ECO:0000256" key="5">
    <source>
        <dbReference type="ARBA" id="ARBA00022840"/>
    </source>
</evidence>
<dbReference type="SUPFAM" id="SSF52540">
    <property type="entry name" value="P-loop containing nucleoside triphosphate hydrolases"/>
    <property type="match status" value="1"/>
</dbReference>
<dbReference type="InterPro" id="IPR003593">
    <property type="entry name" value="AAA+_ATPase"/>
</dbReference>
<gene>
    <name evidence="9" type="ORF">BRM3_10435</name>
</gene>
<proteinExistence type="inferred from homology"/>
<keyword evidence="10" id="KW-1185">Reference proteome</keyword>
<evidence type="ECO:0000256" key="3">
    <source>
        <dbReference type="ARBA" id="ARBA00022448"/>
    </source>
</evidence>
<evidence type="ECO:0000256" key="4">
    <source>
        <dbReference type="ARBA" id="ARBA00022741"/>
    </source>
</evidence>
<feature type="domain" description="ABC transporter" evidence="8">
    <location>
        <begin position="5"/>
        <end position="230"/>
    </location>
</feature>
<comment type="similarity">
    <text evidence="2">Belongs to the ABC transporter superfamily.</text>
</comment>
<dbReference type="SMART" id="SM00382">
    <property type="entry name" value="AAA"/>
    <property type="match status" value="1"/>
</dbReference>
<keyword evidence="3" id="KW-0813">Transport</keyword>
<accession>A0ABY6G560</accession>
<dbReference type="GO" id="GO:0005524">
    <property type="term" value="F:ATP binding"/>
    <property type="evidence" value="ECO:0007669"/>
    <property type="project" value="UniProtKB-KW"/>
</dbReference>
<dbReference type="Gene3D" id="3.40.50.300">
    <property type="entry name" value="P-loop containing nucleotide triphosphate hydrolases"/>
    <property type="match status" value="1"/>
</dbReference>
<dbReference type="InterPro" id="IPR027417">
    <property type="entry name" value="P-loop_NTPase"/>
</dbReference>
<dbReference type="CDD" id="cd03230">
    <property type="entry name" value="ABC_DR_subfamily_A"/>
    <property type="match status" value="1"/>
</dbReference>
<protein>
    <submittedName>
        <fullName evidence="9">ABC transporter ATP-binding protein</fullName>
    </submittedName>
</protein>
<keyword evidence="5 9" id="KW-0067">ATP-binding</keyword>
<evidence type="ECO:0000256" key="1">
    <source>
        <dbReference type="ARBA" id="ARBA00004202"/>
    </source>
</evidence>
<evidence type="ECO:0000313" key="10">
    <source>
        <dbReference type="Proteomes" id="UP001164305"/>
    </source>
</evidence>
<evidence type="ECO:0000256" key="2">
    <source>
        <dbReference type="ARBA" id="ARBA00005417"/>
    </source>
</evidence>
<evidence type="ECO:0000313" key="9">
    <source>
        <dbReference type="EMBL" id="UYG18252.1"/>
    </source>
</evidence>